<dbReference type="GO" id="GO:0016491">
    <property type="term" value="F:oxidoreductase activity"/>
    <property type="evidence" value="ECO:0007669"/>
    <property type="project" value="UniProtKB-KW"/>
</dbReference>
<dbReference type="PROSITE" id="PS00061">
    <property type="entry name" value="ADH_SHORT"/>
    <property type="match status" value="1"/>
</dbReference>
<reference evidence="5 6" key="1">
    <citation type="submission" date="2006-02" db="EMBL/GenBank/DDBJ databases">
        <authorList>
            <person name="Amann R."/>
            <person name="Ferriera S."/>
            <person name="Johnson J."/>
            <person name="Kravitz S."/>
            <person name="Halpern A."/>
            <person name="Remington K."/>
            <person name="Beeson K."/>
            <person name="Tran B."/>
            <person name="Rogers Y.-H."/>
            <person name="Friedman R."/>
            <person name="Venter J.C."/>
        </authorList>
    </citation>
    <scope>NUCLEOTIDE SEQUENCE [LARGE SCALE GENOMIC DNA]</scope>
    <source>
        <strain evidence="5 6">DSM 3645</strain>
    </source>
</reference>
<evidence type="ECO:0000313" key="6">
    <source>
        <dbReference type="Proteomes" id="UP000004358"/>
    </source>
</evidence>
<dbReference type="InterPro" id="IPR002347">
    <property type="entry name" value="SDR_fam"/>
</dbReference>
<evidence type="ECO:0000313" key="5">
    <source>
        <dbReference type="EMBL" id="EAQ80287.1"/>
    </source>
</evidence>
<dbReference type="Gene3D" id="3.40.50.720">
    <property type="entry name" value="NAD(P)-binding Rossmann-like Domain"/>
    <property type="match status" value="1"/>
</dbReference>
<dbReference type="InterPro" id="IPR057326">
    <property type="entry name" value="KR_dom"/>
</dbReference>
<gene>
    <name evidence="5" type="ORF">DSM3645_19863</name>
</gene>
<dbReference type="PANTHER" id="PTHR44196">
    <property type="entry name" value="DEHYDROGENASE/REDUCTASE SDR FAMILY MEMBER 7B"/>
    <property type="match status" value="1"/>
</dbReference>
<sequence>MGNCLPRLFRYHREGFLFSPWAKRGRMTYWNEKVALVTGASRGLGLAIARRLVRQGATVILTARDPADLAAAAESLKGLSGAAIPMAADVTSDDDVKRLEKEIESRFGRLDLLVNNVGISSRGKLLETQLADFRRQWELNVMTAIRCVQAFAPMITKRKGHIVNIGSLASKSAARFIGPYATTKFALAGFTQQLRLELADQGVHVLLVCPGPIAREDAGARYDDQASELPAETRQPGAGVKLKAIDPAQLATAILQGCERRQAELVMPWKARVLFAVAQVSPRWGDWLQAKFSSRRSRT</sequence>
<comment type="caution">
    <text evidence="5">The sequence shown here is derived from an EMBL/GenBank/DDBJ whole genome shotgun (WGS) entry which is preliminary data.</text>
</comment>
<dbReference type="SUPFAM" id="SSF51735">
    <property type="entry name" value="NAD(P)-binding Rossmann-fold domains"/>
    <property type="match status" value="1"/>
</dbReference>
<evidence type="ECO:0000259" key="4">
    <source>
        <dbReference type="SMART" id="SM00822"/>
    </source>
</evidence>
<comment type="similarity">
    <text evidence="1 3">Belongs to the short-chain dehydrogenases/reductases (SDR) family.</text>
</comment>
<dbReference type="InterPro" id="IPR020904">
    <property type="entry name" value="Sc_DH/Rdtase_CS"/>
</dbReference>
<dbReference type="STRING" id="314230.DSM3645_19863"/>
<organism evidence="5 6">
    <name type="scientific">Blastopirellula marina DSM 3645</name>
    <dbReference type="NCBI Taxonomy" id="314230"/>
    <lineage>
        <taxon>Bacteria</taxon>
        <taxon>Pseudomonadati</taxon>
        <taxon>Planctomycetota</taxon>
        <taxon>Planctomycetia</taxon>
        <taxon>Pirellulales</taxon>
        <taxon>Pirellulaceae</taxon>
        <taxon>Blastopirellula</taxon>
    </lineage>
</organism>
<dbReference type="GO" id="GO:0016020">
    <property type="term" value="C:membrane"/>
    <property type="evidence" value="ECO:0007669"/>
    <property type="project" value="TreeGrafter"/>
</dbReference>
<name>A3ZTM1_9BACT</name>
<evidence type="ECO:0000256" key="1">
    <source>
        <dbReference type="ARBA" id="ARBA00006484"/>
    </source>
</evidence>
<dbReference type="PANTHER" id="PTHR44196:SF1">
    <property type="entry name" value="DEHYDROGENASE_REDUCTASE SDR FAMILY MEMBER 7B"/>
    <property type="match status" value="1"/>
</dbReference>
<keyword evidence="2" id="KW-0560">Oxidoreductase</keyword>
<evidence type="ECO:0000256" key="2">
    <source>
        <dbReference type="ARBA" id="ARBA00023002"/>
    </source>
</evidence>
<dbReference type="CDD" id="cd05233">
    <property type="entry name" value="SDR_c"/>
    <property type="match status" value="1"/>
</dbReference>
<dbReference type="EMBL" id="AANZ01000010">
    <property type="protein sequence ID" value="EAQ80287.1"/>
    <property type="molecule type" value="Genomic_DNA"/>
</dbReference>
<dbReference type="Pfam" id="PF00106">
    <property type="entry name" value="adh_short"/>
    <property type="match status" value="1"/>
</dbReference>
<dbReference type="HOGENOM" id="CLU_010194_2_1_0"/>
<dbReference type="FunFam" id="3.40.50.720:FF:000084">
    <property type="entry name" value="Short-chain dehydrogenase reductase"/>
    <property type="match status" value="1"/>
</dbReference>
<dbReference type="InterPro" id="IPR036291">
    <property type="entry name" value="NAD(P)-bd_dom_sf"/>
</dbReference>
<dbReference type="eggNOG" id="COG0300">
    <property type="taxonomic scope" value="Bacteria"/>
</dbReference>
<feature type="domain" description="Ketoreductase" evidence="4">
    <location>
        <begin position="33"/>
        <end position="216"/>
    </location>
</feature>
<dbReference type="SMART" id="SM00822">
    <property type="entry name" value="PKS_KR"/>
    <property type="match status" value="1"/>
</dbReference>
<protein>
    <submittedName>
        <fullName evidence="5">Probable short-chain dehydrogenase</fullName>
    </submittedName>
</protein>
<dbReference type="Proteomes" id="UP000004358">
    <property type="component" value="Unassembled WGS sequence"/>
</dbReference>
<proteinExistence type="inferred from homology"/>
<dbReference type="PRINTS" id="PR00080">
    <property type="entry name" value="SDRFAMILY"/>
</dbReference>
<dbReference type="AlphaFoldDB" id="A3ZTM1"/>
<dbReference type="PRINTS" id="PR00081">
    <property type="entry name" value="GDHRDH"/>
</dbReference>
<evidence type="ECO:0000256" key="3">
    <source>
        <dbReference type="RuleBase" id="RU000363"/>
    </source>
</evidence>
<accession>A3ZTM1</accession>